<sequence>MHTVMLVDDDYPVLEFLTSAIPWSRLNLKLHSSCKNGLLALKAAEEQMPDIVVTDIGMPQMDGLALIARLKAMKPDIRCIILSCMEDFAYAQQAVRLQVDDYVLKETMRPQQIADLLEKLKEQIALAERNSFHLAKLESAAEDNTLLLRQGLLERIVSTPADEEGEPNWIGEAARLGIEFDGRELLPALAVVNRWAALTQSPSPADERSVQLAVADAALELAAAHPGVQLLPHGAREYVLLFPFRRTLKSSASTTVHSLLLQLGESFRQRTARAGGLSLTFFTGAPAARPAALVRSLSLLLASEERRFYLAEGDVHALFPSAASIPVSAAASFEDDSLHTLYPEALAEIREAFLDENEPLLECRIRKWMDHIRERRYPPEAVKEWALKLMYDIQSRFQSLQHYQSLFSIEVLHRTLAAIATVEELTEWTLKFFKERLPHLSLLYGQSRRSEIQRAQQYVAKNIGKKITLEEVADLLHINSSYFSRLFKKETGHNFIHYVTLAKMERAKELLAHKTVSVEEVADRLGYENKSYFTKLFKKHCGTTPGEYRGD</sequence>
<dbReference type="AlphaFoldDB" id="A0A4V3WGN3"/>
<evidence type="ECO:0000259" key="6">
    <source>
        <dbReference type="PROSITE" id="PS50110"/>
    </source>
</evidence>
<evidence type="ECO:0000256" key="2">
    <source>
        <dbReference type="ARBA" id="ARBA00023125"/>
    </source>
</evidence>
<keyword evidence="4" id="KW-0597">Phosphoprotein</keyword>
<keyword evidence="2" id="KW-0238">DNA-binding</keyword>
<dbReference type="RefSeq" id="WP_136367781.1">
    <property type="nucleotide sequence ID" value="NZ_SSOB01000001.1"/>
</dbReference>
<dbReference type="CDD" id="cd17536">
    <property type="entry name" value="REC_YesN-like"/>
    <property type="match status" value="1"/>
</dbReference>
<dbReference type="InterPro" id="IPR018060">
    <property type="entry name" value="HTH_AraC"/>
</dbReference>
<dbReference type="Gene3D" id="3.40.50.2300">
    <property type="match status" value="1"/>
</dbReference>
<dbReference type="SUPFAM" id="SSF52172">
    <property type="entry name" value="CheY-like"/>
    <property type="match status" value="1"/>
</dbReference>
<feature type="domain" description="Response regulatory" evidence="6">
    <location>
        <begin position="3"/>
        <end position="120"/>
    </location>
</feature>
<dbReference type="GO" id="GO:0003700">
    <property type="term" value="F:DNA-binding transcription factor activity"/>
    <property type="evidence" value="ECO:0007669"/>
    <property type="project" value="InterPro"/>
</dbReference>
<dbReference type="Pfam" id="PF12833">
    <property type="entry name" value="HTH_18"/>
    <property type="match status" value="1"/>
</dbReference>
<gene>
    <name evidence="7" type="ORF">E6C55_00325</name>
</gene>
<dbReference type="PANTHER" id="PTHR43280">
    <property type="entry name" value="ARAC-FAMILY TRANSCRIPTIONAL REGULATOR"/>
    <property type="match status" value="1"/>
</dbReference>
<dbReference type="PROSITE" id="PS01124">
    <property type="entry name" value="HTH_ARAC_FAMILY_2"/>
    <property type="match status" value="1"/>
</dbReference>
<evidence type="ECO:0000256" key="3">
    <source>
        <dbReference type="ARBA" id="ARBA00023163"/>
    </source>
</evidence>
<keyword evidence="3" id="KW-0804">Transcription</keyword>
<dbReference type="PRINTS" id="PR00032">
    <property type="entry name" value="HTHARAC"/>
</dbReference>
<name>A0A4V3WGN3_9BACL</name>
<dbReference type="GO" id="GO:0000160">
    <property type="term" value="P:phosphorelay signal transduction system"/>
    <property type="evidence" value="ECO:0007669"/>
    <property type="project" value="InterPro"/>
</dbReference>
<dbReference type="InterPro" id="IPR020449">
    <property type="entry name" value="Tscrpt_reg_AraC-type_HTH"/>
</dbReference>
<dbReference type="SMART" id="SM00448">
    <property type="entry name" value="REC"/>
    <property type="match status" value="1"/>
</dbReference>
<keyword evidence="1" id="KW-0805">Transcription regulation</keyword>
<dbReference type="GO" id="GO:0043565">
    <property type="term" value="F:sequence-specific DNA binding"/>
    <property type="evidence" value="ECO:0007669"/>
    <property type="project" value="InterPro"/>
</dbReference>
<dbReference type="Gene3D" id="1.10.10.60">
    <property type="entry name" value="Homeodomain-like"/>
    <property type="match status" value="2"/>
</dbReference>
<dbReference type="OrthoDB" id="342399at2"/>
<evidence type="ECO:0000256" key="4">
    <source>
        <dbReference type="PROSITE-ProRule" id="PRU00169"/>
    </source>
</evidence>
<evidence type="ECO:0000313" key="7">
    <source>
        <dbReference type="EMBL" id="THF84466.1"/>
    </source>
</evidence>
<dbReference type="InterPro" id="IPR011006">
    <property type="entry name" value="CheY-like_superfamily"/>
</dbReference>
<dbReference type="PROSITE" id="PS50110">
    <property type="entry name" value="RESPONSE_REGULATORY"/>
    <property type="match status" value="1"/>
</dbReference>
<feature type="domain" description="HTH araC/xylS-type" evidence="5">
    <location>
        <begin position="453"/>
        <end position="551"/>
    </location>
</feature>
<dbReference type="Proteomes" id="UP000310636">
    <property type="component" value="Unassembled WGS sequence"/>
</dbReference>
<dbReference type="InterPro" id="IPR001789">
    <property type="entry name" value="Sig_transdc_resp-reg_receiver"/>
</dbReference>
<dbReference type="InterPro" id="IPR009057">
    <property type="entry name" value="Homeodomain-like_sf"/>
</dbReference>
<dbReference type="SUPFAM" id="SSF46689">
    <property type="entry name" value="Homeodomain-like"/>
    <property type="match status" value="2"/>
</dbReference>
<reference evidence="7 8" key="1">
    <citation type="submission" date="2019-04" db="EMBL/GenBank/DDBJ databases">
        <title>Cohnella sp. nov. isolated from preserved vegetables.</title>
        <authorList>
            <person name="Lin S.-Y."/>
            <person name="Hung M.-H."/>
            <person name="Young C.-C."/>
        </authorList>
    </citation>
    <scope>NUCLEOTIDE SEQUENCE [LARGE SCALE GENOMIC DNA]</scope>
    <source>
        <strain evidence="7 8">CC-MHH1044</strain>
    </source>
</reference>
<dbReference type="PROSITE" id="PS00041">
    <property type="entry name" value="HTH_ARAC_FAMILY_1"/>
    <property type="match status" value="1"/>
</dbReference>
<proteinExistence type="predicted"/>
<dbReference type="Pfam" id="PF00072">
    <property type="entry name" value="Response_reg"/>
    <property type="match status" value="1"/>
</dbReference>
<evidence type="ECO:0000256" key="1">
    <source>
        <dbReference type="ARBA" id="ARBA00023015"/>
    </source>
</evidence>
<evidence type="ECO:0000259" key="5">
    <source>
        <dbReference type="PROSITE" id="PS01124"/>
    </source>
</evidence>
<dbReference type="PANTHER" id="PTHR43280:SF10">
    <property type="entry name" value="REGULATORY PROTEIN POCR"/>
    <property type="match status" value="1"/>
</dbReference>
<comment type="caution">
    <text evidence="7">The sequence shown here is derived from an EMBL/GenBank/DDBJ whole genome shotgun (WGS) entry which is preliminary data.</text>
</comment>
<accession>A0A4V3WGN3</accession>
<dbReference type="EMBL" id="SSOB01000001">
    <property type="protein sequence ID" value="THF84466.1"/>
    <property type="molecule type" value="Genomic_DNA"/>
</dbReference>
<dbReference type="InterPro" id="IPR018062">
    <property type="entry name" value="HTH_AraC-typ_CS"/>
</dbReference>
<evidence type="ECO:0000313" key="8">
    <source>
        <dbReference type="Proteomes" id="UP000310636"/>
    </source>
</evidence>
<feature type="modified residue" description="4-aspartylphosphate" evidence="4">
    <location>
        <position position="55"/>
    </location>
</feature>
<protein>
    <submittedName>
        <fullName evidence="7">Helix-turn-helix domain-containing protein</fullName>
    </submittedName>
</protein>
<keyword evidence="8" id="KW-1185">Reference proteome</keyword>
<organism evidence="7 8">
    <name type="scientific">Cohnella fermenti</name>
    <dbReference type="NCBI Taxonomy" id="2565925"/>
    <lineage>
        <taxon>Bacteria</taxon>
        <taxon>Bacillati</taxon>
        <taxon>Bacillota</taxon>
        <taxon>Bacilli</taxon>
        <taxon>Bacillales</taxon>
        <taxon>Paenibacillaceae</taxon>
        <taxon>Cohnella</taxon>
    </lineage>
</organism>
<dbReference type="SMART" id="SM00342">
    <property type="entry name" value="HTH_ARAC"/>
    <property type="match status" value="1"/>
</dbReference>